<dbReference type="VEuPathDB" id="TrichDB:TVAG_132340"/>
<dbReference type="SUPFAM" id="SSF109604">
    <property type="entry name" value="HD-domain/PDEase-like"/>
    <property type="match status" value="1"/>
</dbReference>
<name>A2FNL6_TRIV3</name>
<dbReference type="OrthoDB" id="10515365at2759"/>
<keyword evidence="2" id="KW-1185">Reference proteome</keyword>
<protein>
    <recommendedName>
        <fullName evidence="3">GAF domain-containing protein</fullName>
    </recommendedName>
</protein>
<reference evidence="1" key="2">
    <citation type="journal article" date="2007" name="Science">
        <title>Draft genome sequence of the sexually transmitted pathogen Trichomonas vaginalis.</title>
        <authorList>
            <person name="Carlton J.M."/>
            <person name="Hirt R.P."/>
            <person name="Silva J.C."/>
            <person name="Delcher A.L."/>
            <person name="Schatz M."/>
            <person name="Zhao Q."/>
            <person name="Wortman J.R."/>
            <person name="Bidwell S.L."/>
            <person name="Alsmark U.C.M."/>
            <person name="Besteiro S."/>
            <person name="Sicheritz-Ponten T."/>
            <person name="Noel C.J."/>
            <person name="Dacks J.B."/>
            <person name="Foster P.G."/>
            <person name="Simillion C."/>
            <person name="Van de Peer Y."/>
            <person name="Miranda-Saavedra D."/>
            <person name="Barton G.J."/>
            <person name="Westrop G.D."/>
            <person name="Mueller S."/>
            <person name="Dessi D."/>
            <person name="Fiori P.L."/>
            <person name="Ren Q."/>
            <person name="Paulsen I."/>
            <person name="Zhang H."/>
            <person name="Bastida-Corcuera F.D."/>
            <person name="Simoes-Barbosa A."/>
            <person name="Brown M.T."/>
            <person name="Hayes R.D."/>
            <person name="Mukherjee M."/>
            <person name="Okumura C.Y."/>
            <person name="Schneider R."/>
            <person name="Smith A.J."/>
            <person name="Vanacova S."/>
            <person name="Villalvazo M."/>
            <person name="Haas B.J."/>
            <person name="Pertea M."/>
            <person name="Feldblyum T.V."/>
            <person name="Utterback T.R."/>
            <person name="Shu C.L."/>
            <person name="Osoegawa K."/>
            <person name="de Jong P.J."/>
            <person name="Hrdy I."/>
            <person name="Horvathova L."/>
            <person name="Zubacova Z."/>
            <person name="Dolezal P."/>
            <person name="Malik S.B."/>
            <person name="Logsdon J.M. Jr."/>
            <person name="Henze K."/>
            <person name="Gupta A."/>
            <person name="Wang C.C."/>
            <person name="Dunne R.L."/>
            <person name="Upcroft J.A."/>
            <person name="Upcroft P."/>
            <person name="White O."/>
            <person name="Salzberg S.L."/>
            <person name="Tang P."/>
            <person name="Chiu C.-H."/>
            <person name="Lee Y.-S."/>
            <person name="Embley T.M."/>
            <person name="Coombs G.H."/>
            <person name="Mottram J.C."/>
            <person name="Tachezy J."/>
            <person name="Fraser-Liggett C.M."/>
            <person name="Johnson P.J."/>
        </authorList>
    </citation>
    <scope>NUCLEOTIDE SEQUENCE [LARGE SCALE GENOMIC DNA]</scope>
    <source>
        <strain evidence="1">G3</strain>
    </source>
</reference>
<gene>
    <name evidence="1" type="ORF">TVAG_132340</name>
</gene>
<dbReference type="SMR" id="A2FNL6"/>
<dbReference type="VEuPathDB" id="TrichDB:TVAGG3_0735970"/>
<dbReference type="InterPro" id="IPR029016">
    <property type="entry name" value="GAF-like_dom_sf"/>
</dbReference>
<dbReference type="Gene3D" id="3.30.450.40">
    <property type="match status" value="1"/>
</dbReference>
<accession>A2FNL6</accession>
<evidence type="ECO:0008006" key="3">
    <source>
        <dbReference type="Google" id="ProtNLM"/>
    </source>
</evidence>
<dbReference type="SUPFAM" id="SSF55781">
    <property type="entry name" value="GAF domain-like"/>
    <property type="match status" value="1"/>
</dbReference>
<dbReference type="RefSeq" id="XP_001306446.1">
    <property type="nucleotide sequence ID" value="XM_001306445.1"/>
</dbReference>
<evidence type="ECO:0000313" key="1">
    <source>
        <dbReference type="EMBL" id="EAX93516.1"/>
    </source>
</evidence>
<sequence length="1174" mass="134647">MKRLTKMHKRRTKYAQLITNLVNKTREIKQNTSESHMMLKQKGRIDRLTVCTQLLESKGRMSSLVKSQPLPNLLPPVVQEQNYDNANQDQSDSFANIMRNSHPEMLHNYFNENGVPRLLNYCGEPYFRNKFFDINIDGLVQALPNILATIPPANRMVFMQRVIEIHRESSMFTQLFENSALITDPFEIVFEIEYVCAQILKCKRVKLLVSSPLSDELTYVHSDVRRTISMSTGLIASVIHRGDFEFIKDPCNSEEIDIAVESYIFEGSKNCFITPLLHPDYPYPFVFVAIDKLRDDFVPSDFVSLFYFFRHITSLLKLVVRELTSITERDMTKLVEGLSEIADVNNAHDMISKIISVSNKLTESSCTRLFTVVGDGFCEETTGIKLGGKVLQIDRGLVCRAAIANELMNYFLPRRAKEFSVLIDDITEPRIWSMVASPTTYKGEVKGAFVLYNRQNGTFFSSKETFLVSNLSKCILPLLHTCCESSKLHESLDRNNVNIIRAYNLTVFSIFKSIQAAGTSNLFFAMTNFCQKLKPSVDFRFLIYEGENLYEAETNKSVPTEPQLLDAICDMKPTAAVNDNFGILVLPILDKENKIYLFEFKAQLMRLKTEEESNGILQCTRILSSLEEQTPKLRIPENVYKITKKSRNSSNKSVKLSKNSLSSSFYNLDVNINTEDPKMPFIPLSLKNIHDEDGITSTSVFDLSSAHSKSDKFIIVSSSRPNINPQSFEMQLEKDKLQIYPFDPFLTSILMSFSKLSTRQLDLHHKIVNMKEIKPVVRSLHLLGNVLACPMPFTDLLRILMVSFTNLFGKCVKLEIFDPPLHDEQETDPNALNLERDRKIYASIKISSPMTPDKSMALSYFADLVLALLASRDEQKPDSPMEVLSIPVLSPELGYNFFNMNVHENVSICAEIFSQFKVNDVLNVSKERVSIWLWRLANNPEEDRFFLTSLDSLQLAYSIFTTYDLFSYFTDSELCAACISFFVRSGFPHMRPDFKYSSYLKHFSKLSNKVLVRITTAMIILADPYCDLLEMSSEETVCGVLEYMIHSSSISVPLLISKMTFVGRRGIDFENINHRLLFTMLVTELSQSSYFFRSIDVFNQYCLLSMESQKMLLYKAQKIVHPYIKVLDLITQQQSIFYRAFSDKVSWLNLKGKTYFQQQHQEEELGNMSLFDAR</sequence>
<proteinExistence type="predicted"/>
<reference evidence="1" key="1">
    <citation type="submission" date="2006-10" db="EMBL/GenBank/DDBJ databases">
        <authorList>
            <person name="Amadeo P."/>
            <person name="Zhao Q."/>
            <person name="Wortman J."/>
            <person name="Fraser-Liggett C."/>
            <person name="Carlton J."/>
        </authorList>
    </citation>
    <scope>NUCLEOTIDE SEQUENCE</scope>
    <source>
        <strain evidence="1">G3</strain>
    </source>
</reference>
<dbReference type="KEGG" id="tva:4751234"/>
<dbReference type="EMBL" id="DS113908">
    <property type="protein sequence ID" value="EAX93516.1"/>
    <property type="molecule type" value="Genomic_DNA"/>
</dbReference>
<dbReference type="InParanoid" id="A2FNL6"/>
<evidence type="ECO:0000313" key="2">
    <source>
        <dbReference type="Proteomes" id="UP000001542"/>
    </source>
</evidence>
<dbReference type="Proteomes" id="UP000001542">
    <property type="component" value="Unassembled WGS sequence"/>
</dbReference>
<organism evidence="1 2">
    <name type="scientific">Trichomonas vaginalis (strain ATCC PRA-98 / G3)</name>
    <dbReference type="NCBI Taxonomy" id="412133"/>
    <lineage>
        <taxon>Eukaryota</taxon>
        <taxon>Metamonada</taxon>
        <taxon>Parabasalia</taxon>
        <taxon>Trichomonadida</taxon>
        <taxon>Trichomonadidae</taxon>
        <taxon>Trichomonas</taxon>
    </lineage>
</organism>
<dbReference type="AlphaFoldDB" id="A2FNL6"/>